<dbReference type="GO" id="GO:0016251">
    <property type="term" value="F:RNA polymerase II general transcription initiation factor activity"/>
    <property type="evidence" value="ECO:0007669"/>
    <property type="project" value="TreeGrafter"/>
</dbReference>
<comment type="similarity">
    <text evidence="2">Belongs to the TAF4 family.</text>
</comment>
<dbReference type="Pfam" id="PF05236">
    <property type="entry name" value="TAF4"/>
    <property type="match status" value="1"/>
</dbReference>
<evidence type="ECO:0000313" key="12">
    <source>
        <dbReference type="Proteomes" id="UP001212152"/>
    </source>
</evidence>
<dbReference type="EMBL" id="JADGJQ010000002">
    <property type="protein sequence ID" value="KAJ3185128.1"/>
    <property type="molecule type" value="Genomic_DNA"/>
</dbReference>
<evidence type="ECO:0000256" key="8">
    <source>
        <dbReference type="ARBA" id="ARBA00031747"/>
    </source>
</evidence>
<feature type="compositionally biased region" description="Polar residues" evidence="9">
    <location>
        <begin position="313"/>
        <end position="332"/>
    </location>
</feature>
<comment type="caution">
    <text evidence="11">The sequence shown here is derived from an EMBL/GenBank/DDBJ whole genome shotgun (WGS) entry which is preliminary data.</text>
</comment>
<evidence type="ECO:0000256" key="4">
    <source>
        <dbReference type="ARBA" id="ARBA00023015"/>
    </source>
</evidence>
<evidence type="ECO:0000256" key="1">
    <source>
        <dbReference type="ARBA" id="ARBA00004123"/>
    </source>
</evidence>
<evidence type="ECO:0000256" key="6">
    <source>
        <dbReference type="ARBA" id="ARBA00023242"/>
    </source>
</evidence>
<gene>
    <name evidence="11" type="ORF">HDU87_002694</name>
</gene>
<dbReference type="GO" id="GO:0003677">
    <property type="term" value="F:DNA binding"/>
    <property type="evidence" value="ECO:0007669"/>
    <property type="project" value="TreeGrafter"/>
</dbReference>
<feature type="compositionally biased region" description="Low complexity" evidence="9">
    <location>
        <begin position="176"/>
        <end position="203"/>
    </location>
</feature>
<feature type="compositionally biased region" description="Gly residues" evidence="9">
    <location>
        <begin position="539"/>
        <end position="554"/>
    </location>
</feature>
<feature type="region of interest" description="Disordered" evidence="9">
    <location>
        <begin position="1"/>
        <end position="58"/>
    </location>
</feature>
<feature type="compositionally biased region" description="Polar residues" evidence="9">
    <location>
        <begin position="27"/>
        <end position="50"/>
    </location>
</feature>
<comment type="function">
    <text evidence="7">Functions as a component of the DNA-binding general transcription factor complex TFIID. Binding of TFIID to a promoter (with or without TATA element) is the initial step in pre-initiation complex (PIC) formation. TFIID plays a key role in the regulation of gene expression by RNA polymerase II through different activities such as transcription activator interaction, core promoter recognition and selectivity, TFIIA and TFIIB interaction, chromatin modification (histone acetylation by TAF1), facilitation of DNA opening and initiation of transcription.</text>
</comment>
<evidence type="ECO:0000313" key="11">
    <source>
        <dbReference type="EMBL" id="KAJ3185128.1"/>
    </source>
</evidence>
<feature type="region of interest" description="Disordered" evidence="9">
    <location>
        <begin position="275"/>
        <end position="369"/>
    </location>
</feature>
<feature type="region of interest" description="Disordered" evidence="9">
    <location>
        <begin position="160"/>
        <end position="227"/>
    </location>
</feature>
<keyword evidence="6" id="KW-0539">Nucleus</keyword>
<dbReference type="AlphaFoldDB" id="A0AAD5TWC9"/>
<protein>
    <recommendedName>
        <fullName evidence="3">Transcription initiation factor TFIID subunit 4</fullName>
    </recommendedName>
    <alternativeName>
        <fullName evidence="8">TBP-associated factor 4</fullName>
    </alternativeName>
</protein>
<feature type="region of interest" description="Disordered" evidence="9">
    <location>
        <begin position="607"/>
        <end position="660"/>
    </location>
</feature>
<organism evidence="11 12">
    <name type="scientific">Geranomyces variabilis</name>
    <dbReference type="NCBI Taxonomy" id="109894"/>
    <lineage>
        <taxon>Eukaryota</taxon>
        <taxon>Fungi</taxon>
        <taxon>Fungi incertae sedis</taxon>
        <taxon>Chytridiomycota</taxon>
        <taxon>Chytridiomycota incertae sedis</taxon>
        <taxon>Chytridiomycetes</taxon>
        <taxon>Spizellomycetales</taxon>
        <taxon>Powellomycetaceae</taxon>
        <taxon>Geranomyces</taxon>
    </lineage>
</organism>
<accession>A0AAD5TWC9</accession>
<feature type="domain" description="Transcription initiation factor TFIID component TAF4 C-terminal" evidence="10">
    <location>
        <begin position="380"/>
        <end position="689"/>
    </location>
</feature>
<evidence type="ECO:0000256" key="2">
    <source>
        <dbReference type="ARBA" id="ARBA00006178"/>
    </source>
</evidence>
<feature type="region of interest" description="Disordered" evidence="9">
    <location>
        <begin position="539"/>
        <end position="576"/>
    </location>
</feature>
<comment type="subcellular location">
    <subcellularLocation>
        <location evidence="1">Nucleus</location>
    </subcellularLocation>
</comment>
<dbReference type="PANTHER" id="PTHR15138:SF14">
    <property type="entry name" value="TRANSCRIPTION INITIATION FACTOR TFIID SUBUNIT 4"/>
    <property type="match status" value="1"/>
</dbReference>
<feature type="compositionally biased region" description="Gly residues" evidence="9">
    <location>
        <begin position="607"/>
        <end position="621"/>
    </location>
</feature>
<proteinExistence type="inferred from homology"/>
<keyword evidence="5" id="KW-0804">Transcription</keyword>
<dbReference type="Proteomes" id="UP001212152">
    <property type="component" value="Unassembled WGS sequence"/>
</dbReference>
<dbReference type="GO" id="GO:0005669">
    <property type="term" value="C:transcription factor TFIID complex"/>
    <property type="evidence" value="ECO:0007669"/>
    <property type="project" value="InterPro"/>
</dbReference>
<keyword evidence="12" id="KW-1185">Reference proteome</keyword>
<dbReference type="GO" id="GO:0046982">
    <property type="term" value="F:protein heterodimerization activity"/>
    <property type="evidence" value="ECO:0007669"/>
    <property type="project" value="InterPro"/>
</dbReference>
<dbReference type="GO" id="GO:0006367">
    <property type="term" value="P:transcription initiation at RNA polymerase II promoter"/>
    <property type="evidence" value="ECO:0007669"/>
    <property type="project" value="TreeGrafter"/>
</dbReference>
<evidence type="ECO:0000256" key="9">
    <source>
        <dbReference type="SAM" id="MobiDB-lite"/>
    </source>
</evidence>
<name>A0AAD5TWC9_9FUNG</name>
<evidence type="ECO:0000259" key="10">
    <source>
        <dbReference type="Pfam" id="PF05236"/>
    </source>
</evidence>
<feature type="compositionally biased region" description="Polar residues" evidence="9">
    <location>
        <begin position="207"/>
        <end position="222"/>
    </location>
</feature>
<evidence type="ECO:0000256" key="7">
    <source>
        <dbReference type="ARBA" id="ARBA00025346"/>
    </source>
</evidence>
<evidence type="ECO:0000256" key="3">
    <source>
        <dbReference type="ARBA" id="ARBA00017306"/>
    </source>
</evidence>
<dbReference type="InterPro" id="IPR007900">
    <property type="entry name" value="TAF4_C"/>
</dbReference>
<dbReference type="InterPro" id="IPR009072">
    <property type="entry name" value="Histone-fold"/>
</dbReference>
<evidence type="ECO:0000256" key="5">
    <source>
        <dbReference type="ARBA" id="ARBA00023163"/>
    </source>
</evidence>
<reference evidence="11" key="1">
    <citation type="submission" date="2020-05" db="EMBL/GenBank/DDBJ databases">
        <title>Phylogenomic resolution of chytrid fungi.</title>
        <authorList>
            <person name="Stajich J.E."/>
            <person name="Amses K."/>
            <person name="Simmons R."/>
            <person name="Seto K."/>
            <person name="Myers J."/>
            <person name="Bonds A."/>
            <person name="Quandt C.A."/>
            <person name="Barry K."/>
            <person name="Liu P."/>
            <person name="Grigoriev I."/>
            <person name="Longcore J.E."/>
            <person name="James T.Y."/>
        </authorList>
    </citation>
    <scope>NUCLEOTIDE SEQUENCE</scope>
    <source>
        <strain evidence="11">JEL0379</strain>
    </source>
</reference>
<sequence length="695" mass="73591">MSAPSHGHGALDILADVADHEKPLQLKSPSANASDSADTPVAPSQSQSASHLYPEDDDEMALFSAEPPKMVHGFETPPNAEEMNAIFADMPAPLIIDSSHAELLADLDALDTSQTGRHDVFATDVATDISQEALEAAHSSPIPPATRQTPPAPLVQIKAEPQRSRASTPLPPPPSASHRPAPYVPPAHISGPAAGSSSAQATPSRPPQSRATYASSRPNPGQTPHAANPAQVIEGLLKQVPVEKHNEFRSLYAQLQNKQLSADEFTARAKDMLSLPQSAPPSARPPFGMRSSTLISSTSNPSSVGPALDNMRARQSQGPQYTQNFGRSTPQHSRIPSISQRPPPNMQTPQPFRQLQGPPVSGSSRSGQDIEGRVDVTDMMDVTSYAGVNMREEEDNITNSFMAGAPLYQHHLAGSASRLKDQSFLNIPSLKRRVDALAQAADIAEVDPDLLPYLALAAQERMRDLLQRMVQAAKHRTGALHERFLRNERELLAKGEEALELQVVTRGDPRKALAGIEKRERNQELRLRAAKEAALGLGADGGGGVGGGGDGDMLGAGDESAQKAKKRKTVKDKDLPEHIRLERANAALSQAIGGGYMKSWMVAGAGAGGAASGPGASGSGGLKVVPSRKRKGDGSDGQPGGTYSGVRLPGSGRRGLGGAEPAARKVVLKDALFCLEGEHAMAKSLMTYKWWANVT</sequence>
<keyword evidence="4" id="KW-0805">Transcription regulation</keyword>
<dbReference type="CDD" id="cd08045">
    <property type="entry name" value="HFD_TAF4"/>
    <property type="match status" value="1"/>
</dbReference>
<dbReference type="PANTHER" id="PTHR15138">
    <property type="entry name" value="TRANSCRIPTION INITIATION FACTOR TFIID SUBUNIT 4"/>
    <property type="match status" value="1"/>
</dbReference>
<dbReference type="InterPro" id="IPR045144">
    <property type="entry name" value="TAF4"/>
</dbReference>
<feature type="compositionally biased region" description="Low complexity" evidence="9">
    <location>
        <begin position="291"/>
        <end position="303"/>
    </location>
</feature>
<dbReference type="Gene3D" id="1.10.20.10">
    <property type="entry name" value="Histone, subunit A"/>
    <property type="match status" value="1"/>
</dbReference>